<reference evidence="2 3" key="1">
    <citation type="journal article" date="2015" name="Sci. Rep.">
        <title>The power of single molecule real-time sequencing technology in the de novo assembly of a eukaryotic genome.</title>
        <authorList>
            <person name="Sakai H."/>
            <person name="Naito K."/>
            <person name="Ogiso-Tanaka E."/>
            <person name="Takahashi Y."/>
            <person name="Iseki K."/>
            <person name="Muto C."/>
            <person name="Satou K."/>
            <person name="Teruya K."/>
            <person name="Shiroma A."/>
            <person name="Shimoji M."/>
            <person name="Hirano T."/>
            <person name="Itoh T."/>
            <person name="Kaga A."/>
            <person name="Tomooka N."/>
        </authorList>
    </citation>
    <scope>NUCLEOTIDE SEQUENCE [LARGE SCALE GENOMIC DNA]</scope>
    <source>
        <strain evidence="3">cv. Shumari</strain>
    </source>
</reference>
<dbReference type="AlphaFoldDB" id="A0A0S3SJ68"/>
<feature type="region of interest" description="Disordered" evidence="1">
    <location>
        <begin position="49"/>
        <end position="79"/>
    </location>
</feature>
<proteinExistence type="predicted"/>
<keyword evidence="3" id="KW-1185">Reference proteome</keyword>
<gene>
    <name evidence="2" type="primary">Vigan.07G169400</name>
    <name evidence="2" type="ORF">VIGAN_07169400</name>
</gene>
<feature type="region of interest" description="Disordered" evidence="1">
    <location>
        <begin position="121"/>
        <end position="143"/>
    </location>
</feature>
<dbReference type="EMBL" id="AP015040">
    <property type="protein sequence ID" value="BAT92848.1"/>
    <property type="molecule type" value="Genomic_DNA"/>
</dbReference>
<sequence length="229" mass="25423">MTPEELEGVRIINTLPRRLSACGFVECLGHEDFDQMEFGYMSLTVPRKTSFTSSHKRKGQSSYRARDPPTASSSRASASIRDRLVAPLTGQVTATIAPQPTSVVDLEPFVKTVPIALVVPSTKKKRKSKEGEKSSSKRSRREGSVLRPIIADVFDPEFHVSSCVTFHMSSSQRVVVELMSERELINAILELTARGSMLTWCARKLANRRSARDLQAELDEKKTSDALQA</sequence>
<evidence type="ECO:0000313" key="3">
    <source>
        <dbReference type="Proteomes" id="UP000291084"/>
    </source>
</evidence>
<name>A0A0S3SJ68_PHAAN</name>
<protein>
    <submittedName>
        <fullName evidence="2">Uncharacterized protein</fullName>
    </submittedName>
</protein>
<accession>A0A0S3SJ68</accession>
<organism evidence="2 3">
    <name type="scientific">Vigna angularis var. angularis</name>
    <dbReference type="NCBI Taxonomy" id="157739"/>
    <lineage>
        <taxon>Eukaryota</taxon>
        <taxon>Viridiplantae</taxon>
        <taxon>Streptophyta</taxon>
        <taxon>Embryophyta</taxon>
        <taxon>Tracheophyta</taxon>
        <taxon>Spermatophyta</taxon>
        <taxon>Magnoliopsida</taxon>
        <taxon>eudicotyledons</taxon>
        <taxon>Gunneridae</taxon>
        <taxon>Pentapetalae</taxon>
        <taxon>rosids</taxon>
        <taxon>fabids</taxon>
        <taxon>Fabales</taxon>
        <taxon>Fabaceae</taxon>
        <taxon>Papilionoideae</taxon>
        <taxon>50 kb inversion clade</taxon>
        <taxon>NPAAA clade</taxon>
        <taxon>indigoferoid/millettioid clade</taxon>
        <taxon>Phaseoleae</taxon>
        <taxon>Vigna</taxon>
    </lineage>
</organism>
<dbReference type="Proteomes" id="UP000291084">
    <property type="component" value="Chromosome 7"/>
</dbReference>
<evidence type="ECO:0000256" key="1">
    <source>
        <dbReference type="SAM" id="MobiDB-lite"/>
    </source>
</evidence>
<feature type="compositionally biased region" description="Low complexity" evidence="1">
    <location>
        <begin position="68"/>
        <end position="79"/>
    </location>
</feature>
<evidence type="ECO:0000313" key="2">
    <source>
        <dbReference type="EMBL" id="BAT92848.1"/>
    </source>
</evidence>